<dbReference type="InterPro" id="IPR001283">
    <property type="entry name" value="CRISP-related"/>
</dbReference>
<evidence type="ECO:0000256" key="1">
    <source>
        <dbReference type="SAM" id="MobiDB-lite"/>
    </source>
</evidence>
<dbReference type="PANTHER" id="PTHR10334">
    <property type="entry name" value="CYSTEINE-RICH SECRETORY PROTEIN-RELATED"/>
    <property type="match status" value="1"/>
</dbReference>
<dbReference type="SMART" id="SM00198">
    <property type="entry name" value="SCP"/>
    <property type="match status" value="1"/>
</dbReference>
<dbReference type="Pfam" id="PF00188">
    <property type="entry name" value="CAP"/>
    <property type="match status" value="1"/>
</dbReference>
<feature type="region of interest" description="Disordered" evidence="1">
    <location>
        <begin position="326"/>
        <end position="345"/>
    </location>
</feature>
<feature type="compositionally biased region" description="Acidic residues" evidence="1">
    <location>
        <begin position="326"/>
        <end position="344"/>
    </location>
</feature>
<reference evidence="3" key="1">
    <citation type="submission" date="2023-08" db="EMBL/GenBank/DDBJ databases">
        <authorList>
            <person name="Alioto T."/>
            <person name="Alioto T."/>
            <person name="Gomez Garrido J."/>
        </authorList>
    </citation>
    <scope>NUCLEOTIDE SEQUENCE</scope>
</reference>
<dbReference type="InterPro" id="IPR014044">
    <property type="entry name" value="CAP_dom"/>
</dbReference>
<dbReference type="PROSITE" id="PS01009">
    <property type="entry name" value="CRISP_1"/>
    <property type="match status" value="1"/>
</dbReference>
<dbReference type="InterPro" id="IPR035940">
    <property type="entry name" value="CAP_sf"/>
</dbReference>
<feature type="compositionally biased region" description="Acidic residues" evidence="1">
    <location>
        <begin position="405"/>
        <end position="418"/>
    </location>
</feature>
<keyword evidence="4" id="KW-1185">Reference proteome</keyword>
<feature type="region of interest" description="Disordered" evidence="1">
    <location>
        <begin position="361"/>
        <end position="500"/>
    </location>
</feature>
<proteinExistence type="predicted"/>
<evidence type="ECO:0000259" key="2">
    <source>
        <dbReference type="SMART" id="SM00198"/>
    </source>
</evidence>
<protein>
    <submittedName>
        <fullName evidence="3">Peptidase inhibitor 16-like</fullName>
    </submittedName>
</protein>
<dbReference type="Gene3D" id="3.40.33.10">
    <property type="entry name" value="CAP"/>
    <property type="match status" value="1"/>
</dbReference>
<dbReference type="Proteomes" id="UP001178508">
    <property type="component" value="Chromosome 22"/>
</dbReference>
<feature type="compositionally biased region" description="Basic and acidic residues" evidence="1">
    <location>
        <begin position="463"/>
        <end position="500"/>
    </location>
</feature>
<gene>
    <name evidence="3" type="ORF">XNOV1_A019086</name>
</gene>
<accession>A0AAV1HIV8</accession>
<feature type="compositionally biased region" description="Low complexity" evidence="1">
    <location>
        <begin position="378"/>
        <end position="404"/>
    </location>
</feature>
<evidence type="ECO:0000313" key="3">
    <source>
        <dbReference type="EMBL" id="CAJ1084302.1"/>
    </source>
</evidence>
<feature type="compositionally biased region" description="Acidic residues" evidence="1">
    <location>
        <begin position="442"/>
        <end position="462"/>
    </location>
</feature>
<dbReference type="PRINTS" id="PR00837">
    <property type="entry name" value="V5TPXLIKE"/>
</dbReference>
<dbReference type="GO" id="GO:0005576">
    <property type="term" value="C:extracellular region"/>
    <property type="evidence" value="ECO:0007669"/>
    <property type="project" value="InterPro"/>
</dbReference>
<sequence>MAYRLIAENDCQHEVGVTEQTRSQDVTEGNFGTVKGFCVFRTADGSAGTADSGVDPESGDVSVLEGLAVPEDSSDDDDVEPRRGRHSSYSCGSLSELQGVSAQQGASALRTTQDGASFWGSRLRKGGSSRCRAAPLWAWLLLGALLVPGARGFLSEEAEELLVELHNHYRGLVSPTASAMMPLKWDPSLKMVAEGYAAKCIWNHNPDLEETGENLFASTKPMDPREALEEWFLENLNYDFNNNSCDEDKMCGHYTQMVWADTHRVGCATHFCSNMEGLDWGKAYFLVCNYYPAGNYEGERPYVEGDWCSRCPENLQKCENNLCVDDSEEEMEEEGEEAEEEEVTDFPVTTEPFFLPDEEEMEEEAVVPSPATTDAYVPPMTTDMTTTATTTTTASTTPPDINTTSEEDSEEDSEEMEAEVTAAPRTQPPEDPSTTPGSHEEVGEEKEEEETEEEEKAEEEEKVEEKKAEKEEEKAEEKKKGEERKEEGVEKRKPAEKAERDVVVKIFQNHRVTVSAGSVCSPSVLLACLTGILTLRL</sequence>
<dbReference type="AlphaFoldDB" id="A0AAV1HIV8"/>
<feature type="region of interest" description="Disordered" evidence="1">
    <location>
        <begin position="66"/>
        <end position="91"/>
    </location>
</feature>
<dbReference type="InterPro" id="IPR018244">
    <property type="entry name" value="Allrgn_V5/Tpx1_CS"/>
</dbReference>
<evidence type="ECO:0000313" key="4">
    <source>
        <dbReference type="Proteomes" id="UP001178508"/>
    </source>
</evidence>
<dbReference type="PROSITE" id="PS01010">
    <property type="entry name" value="CRISP_2"/>
    <property type="match status" value="1"/>
</dbReference>
<feature type="domain" description="SCP" evidence="2">
    <location>
        <begin position="156"/>
        <end position="298"/>
    </location>
</feature>
<dbReference type="SUPFAM" id="SSF55797">
    <property type="entry name" value="PR-1-like"/>
    <property type="match status" value="1"/>
</dbReference>
<dbReference type="EMBL" id="OY660885">
    <property type="protein sequence ID" value="CAJ1084302.1"/>
    <property type="molecule type" value="Genomic_DNA"/>
</dbReference>
<organism evidence="3 4">
    <name type="scientific">Xyrichtys novacula</name>
    <name type="common">Pearly razorfish</name>
    <name type="synonym">Hemipteronotus novacula</name>
    <dbReference type="NCBI Taxonomy" id="13765"/>
    <lineage>
        <taxon>Eukaryota</taxon>
        <taxon>Metazoa</taxon>
        <taxon>Chordata</taxon>
        <taxon>Craniata</taxon>
        <taxon>Vertebrata</taxon>
        <taxon>Euteleostomi</taxon>
        <taxon>Actinopterygii</taxon>
        <taxon>Neopterygii</taxon>
        <taxon>Teleostei</taxon>
        <taxon>Neoteleostei</taxon>
        <taxon>Acanthomorphata</taxon>
        <taxon>Eupercaria</taxon>
        <taxon>Labriformes</taxon>
        <taxon>Labridae</taxon>
        <taxon>Xyrichtys</taxon>
    </lineage>
</organism>
<name>A0AAV1HIV8_XYRNO</name>